<dbReference type="SUPFAM" id="SSF50104">
    <property type="entry name" value="Translation proteins SH3-like domain"/>
    <property type="match status" value="1"/>
</dbReference>
<evidence type="ECO:0000256" key="5">
    <source>
        <dbReference type="ARBA" id="ARBA00035282"/>
    </source>
</evidence>
<dbReference type="CDD" id="cd06089">
    <property type="entry name" value="KOW_RPL26"/>
    <property type="match status" value="1"/>
</dbReference>
<comment type="function">
    <text evidence="1 6">One of two assembly initiator proteins, it binds directly to the 5'-end of the 23S rRNA, where it nucleates assembly of the 50S subunit.</text>
</comment>
<dbReference type="GO" id="GO:0003735">
    <property type="term" value="F:structural constituent of ribosome"/>
    <property type="evidence" value="ECO:0007669"/>
    <property type="project" value="InterPro"/>
</dbReference>
<keyword evidence="8" id="KW-0150">Chloroplast</keyword>
<evidence type="ECO:0000256" key="3">
    <source>
        <dbReference type="ARBA" id="ARBA00022980"/>
    </source>
</evidence>
<dbReference type="GO" id="GO:1990904">
    <property type="term" value="C:ribonucleoprotein complex"/>
    <property type="evidence" value="ECO:0007669"/>
    <property type="project" value="UniProtKB-KW"/>
</dbReference>
<keyword evidence="4 6" id="KW-0687">Ribonucleoprotein</keyword>
<comment type="subunit">
    <text evidence="6">Part of the 50S ribosomal subunit.</text>
</comment>
<keyword evidence="6" id="KW-0694">RNA-binding</keyword>
<dbReference type="GO" id="GO:0006412">
    <property type="term" value="P:translation"/>
    <property type="evidence" value="ECO:0007669"/>
    <property type="project" value="UniProtKB-UniRule"/>
</dbReference>
<evidence type="ECO:0000256" key="1">
    <source>
        <dbReference type="ARBA" id="ARBA00004072"/>
    </source>
</evidence>
<geneLocation type="chloroplast" evidence="8"/>
<dbReference type="InterPro" id="IPR041988">
    <property type="entry name" value="Ribosomal_uL24_KOW"/>
</dbReference>
<evidence type="ECO:0000256" key="6">
    <source>
        <dbReference type="HAMAP-Rule" id="MF_01326"/>
    </source>
</evidence>
<dbReference type="Pfam" id="PF17136">
    <property type="entry name" value="ribosomal_L24"/>
    <property type="match status" value="1"/>
</dbReference>
<comment type="similarity">
    <text evidence="2 6">Belongs to the universal ribosomal protein uL24 family.</text>
</comment>
<evidence type="ECO:0000256" key="4">
    <source>
        <dbReference type="ARBA" id="ARBA00023274"/>
    </source>
</evidence>
<organism evidence="8">
    <name type="scientific">Cyanidioschyzon merolae</name>
    <name type="common">Red alga</name>
    <dbReference type="NCBI Taxonomy" id="45157"/>
    <lineage>
        <taxon>Eukaryota</taxon>
        <taxon>Rhodophyta</taxon>
        <taxon>Bangiophyceae</taxon>
        <taxon>Cyanidiales</taxon>
        <taxon>Cyanidiaceae</taxon>
        <taxon>Cyanidioschyzon</taxon>
    </lineage>
</organism>
<evidence type="ECO:0000259" key="7">
    <source>
        <dbReference type="SMART" id="SM00739"/>
    </source>
</evidence>
<dbReference type="GO" id="GO:0009507">
    <property type="term" value="C:chloroplast"/>
    <property type="evidence" value="ECO:0007669"/>
    <property type="project" value="UniProtKB-SubCell"/>
</dbReference>
<evidence type="ECO:0000313" key="8">
    <source>
        <dbReference type="EMBL" id="QFV17031.1"/>
    </source>
</evidence>
<evidence type="ECO:0000256" key="2">
    <source>
        <dbReference type="ARBA" id="ARBA00010618"/>
    </source>
</evidence>
<dbReference type="Pfam" id="PF00467">
    <property type="entry name" value="KOW"/>
    <property type="match status" value="1"/>
</dbReference>
<dbReference type="InterPro" id="IPR057264">
    <property type="entry name" value="Ribosomal_uL24_C"/>
</dbReference>
<dbReference type="Gene3D" id="2.30.30.30">
    <property type="match status" value="1"/>
</dbReference>
<dbReference type="SMART" id="SM00739">
    <property type="entry name" value="KOW"/>
    <property type="match status" value="1"/>
</dbReference>
<dbReference type="InterPro" id="IPR008991">
    <property type="entry name" value="Translation_prot_SH3-like_sf"/>
</dbReference>
<feature type="domain" description="KOW" evidence="7">
    <location>
        <begin position="4"/>
        <end position="31"/>
    </location>
</feature>
<dbReference type="EMBL" id="MK231134">
    <property type="protein sequence ID" value="QFV17031.1"/>
    <property type="molecule type" value="Genomic_DNA"/>
</dbReference>
<keyword evidence="3 6" id="KW-0689">Ribosomal protein</keyword>
<sequence length="75" mass="8631">MKNTIKKGNQVLVLSGNSKGQIGEVLVIDRKRKQLVVKGINQKTKHMKPKRQGEVGQIIRREYPIHMSQVRLWKG</sequence>
<keyword evidence="6" id="KW-0699">rRNA-binding</keyword>
<comment type="subcellular location">
    <subcellularLocation>
        <location evidence="6">Plastid</location>
        <location evidence="6">Chloroplast</location>
    </subcellularLocation>
</comment>
<dbReference type="GO" id="GO:0019843">
    <property type="term" value="F:rRNA binding"/>
    <property type="evidence" value="ECO:0007669"/>
    <property type="project" value="UniProtKB-UniRule"/>
</dbReference>
<dbReference type="HAMAP" id="MF_01326_B">
    <property type="entry name" value="Ribosomal_uL24_B"/>
    <property type="match status" value="1"/>
</dbReference>
<protein>
    <recommendedName>
        <fullName evidence="5 6">Large ribosomal subunit protein uL24c</fullName>
    </recommendedName>
</protein>
<dbReference type="InterPro" id="IPR003256">
    <property type="entry name" value="Ribosomal_uL24"/>
</dbReference>
<dbReference type="PANTHER" id="PTHR12903">
    <property type="entry name" value="MITOCHONDRIAL RIBOSOMAL PROTEIN L24"/>
    <property type="match status" value="1"/>
</dbReference>
<name>A0A5P9RUU4_CYAME</name>
<keyword evidence="8" id="KW-0934">Plastid</keyword>
<reference evidence="8" key="1">
    <citation type="submission" date="2018-11" db="EMBL/GenBank/DDBJ databases">
        <title>Complete Plastid Genome of Cyanidioschyzon merolae Isolate 5508.</title>
        <authorList>
            <person name="Bi G."/>
        </authorList>
    </citation>
    <scope>NUCLEOTIDE SEQUENCE</scope>
    <source>
        <strain evidence="8">5508</strain>
    </source>
</reference>
<dbReference type="AlphaFoldDB" id="A0A5P9RUU4"/>
<gene>
    <name evidence="6 8" type="primary">rpl24</name>
</gene>
<proteinExistence type="inferred from homology"/>
<dbReference type="InterPro" id="IPR005824">
    <property type="entry name" value="KOW"/>
</dbReference>
<dbReference type="InterPro" id="IPR014722">
    <property type="entry name" value="Rib_uL2_dom2"/>
</dbReference>
<dbReference type="GO" id="GO:0005840">
    <property type="term" value="C:ribosome"/>
    <property type="evidence" value="ECO:0007669"/>
    <property type="project" value="UniProtKB-KW"/>
</dbReference>
<accession>A0A5P9RUU4</accession>
<dbReference type="NCBIfam" id="TIGR01079">
    <property type="entry name" value="rplX_bact"/>
    <property type="match status" value="1"/>
</dbReference>